<sequence length="333" mass="37319">MDSSKSVYIRVKNFEHKEEFYSLAVNVPGEDDVFEIRRGRRGSIPVLTPIKGASNIPMKGGFAAVNNTVYCIGGDPVEQPKVFGHHRSLPTLFSLDNTSRSWKRRPSMRTARSQPQTVAVDGKVYVISGADHGRDPAALWGEVFDTKSGKWDTLSPPSPLPEEYGLFAVAVPDFNKFVLGSYGCKFLYLFNAEESHWEPLDHNMVEKIPPNLQPVGVGTFLIWFRGCTLHAYDWSGRCSYIGSIRDLDKVLPHESLMELEDNQDYPPLLHLSGNLFCLICLEDLPFRQKISLLHCVMFHISQAENGMLKAAVQCSQAYVIQTPDRICGAVLLK</sequence>
<evidence type="ECO:0000313" key="1">
    <source>
        <dbReference type="EMBL" id="KAI8540474.1"/>
    </source>
</evidence>
<evidence type="ECO:0000313" key="2">
    <source>
        <dbReference type="Proteomes" id="UP001062846"/>
    </source>
</evidence>
<accession>A0ACC0MIS5</accession>
<dbReference type="Proteomes" id="UP001062846">
    <property type="component" value="Chromosome 9"/>
</dbReference>
<reference evidence="1" key="1">
    <citation type="submission" date="2022-02" db="EMBL/GenBank/DDBJ databases">
        <title>Plant Genome Project.</title>
        <authorList>
            <person name="Zhang R.-G."/>
        </authorList>
    </citation>
    <scope>NUCLEOTIDE SEQUENCE</scope>
    <source>
        <strain evidence="1">AT1</strain>
    </source>
</reference>
<keyword evidence="2" id="KW-1185">Reference proteome</keyword>
<organism evidence="1 2">
    <name type="scientific">Rhododendron molle</name>
    <name type="common">Chinese azalea</name>
    <name type="synonym">Azalea mollis</name>
    <dbReference type="NCBI Taxonomy" id="49168"/>
    <lineage>
        <taxon>Eukaryota</taxon>
        <taxon>Viridiplantae</taxon>
        <taxon>Streptophyta</taxon>
        <taxon>Embryophyta</taxon>
        <taxon>Tracheophyta</taxon>
        <taxon>Spermatophyta</taxon>
        <taxon>Magnoliopsida</taxon>
        <taxon>eudicotyledons</taxon>
        <taxon>Gunneridae</taxon>
        <taxon>Pentapetalae</taxon>
        <taxon>asterids</taxon>
        <taxon>Ericales</taxon>
        <taxon>Ericaceae</taxon>
        <taxon>Ericoideae</taxon>
        <taxon>Rhodoreae</taxon>
        <taxon>Rhododendron</taxon>
    </lineage>
</organism>
<gene>
    <name evidence="1" type="ORF">RHMOL_Rhmol09G0266700</name>
</gene>
<proteinExistence type="predicted"/>
<dbReference type="EMBL" id="CM046396">
    <property type="protein sequence ID" value="KAI8540474.1"/>
    <property type="molecule type" value="Genomic_DNA"/>
</dbReference>
<comment type="caution">
    <text evidence="1">The sequence shown here is derived from an EMBL/GenBank/DDBJ whole genome shotgun (WGS) entry which is preliminary data.</text>
</comment>
<name>A0ACC0MIS5_RHOML</name>
<protein>
    <submittedName>
        <fullName evidence="1">Uncharacterized protein</fullName>
    </submittedName>
</protein>